<name>A0A834YQK0_TETSI</name>
<gene>
    <name evidence="2" type="ORF">HHK36_022285</name>
</gene>
<reference evidence="2 3" key="1">
    <citation type="submission" date="2020-04" db="EMBL/GenBank/DDBJ databases">
        <title>Plant Genome Project.</title>
        <authorList>
            <person name="Zhang R.-G."/>
        </authorList>
    </citation>
    <scope>NUCLEOTIDE SEQUENCE [LARGE SCALE GENOMIC DNA]</scope>
    <source>
        <strain evidence="2">YNK0</strain>
        <tissue evidence="2">Leaf</tissue>
    </source>
</reference>
<evidence type="ECO:0000256" key="1">
    <source>
        <dbReference type="SAM" id="SignalP"/>
    </source>
</evidence>
<proteinExistence type="predicted"/>
<accession>A0A834YQK0</accession>
<sequence>MRMVNFIIFVVNGLSVLKSMVGEDDLQYNHMLTKMFSCPYLSSKGFGAFQMFLSFVSHIC</sequence>
<dbReference type="OrthoDB" id="25620at2759"/>
<keyword evidence="3" id="KW-1185">Reference proteome</keyword>
<feature type="chain" id="PRO_5032690054" evidence="1">
    <location>
        <begin position="23"/>
        <end position="60"/>
    </location>
</feature>
<evidence type="ECO:0000313" key="3">
    <source>
        <dbReference type="Proteomes" id="UP000655225"/>
    </source>
</evidence>
<evidence type="ECO:0000313" key="2">
    <source>
        <dbReference type="EMBL" id="KAF8391945.1"/>
    </source>
</evidence>
<feature type="signal peptide" evidence="1">
    <location>
        <begin position="1"/>
        <end position="22"/>
    </location>
</feature>
<dbReference type="AlphaFoldDB" id="A0A834YQK0"/>
<protein>
    <submittedName>
        <fullName evidence="2">Uncharacterized protein</fullName>
    </submittedName>
</protein>
<dbReference type="EMBL" id="JABCRI010000016">
    <property type="protein sequence ID" value="KAF8391945.1"/>
    <property type="molecule type" value="Genomic_DNA"/>
</dbReference>
<comment type="caution">
    <text evidence="2">The sequence shown here is derived from an EMBL/GenBank/DDBJ whole genome shotgun (WGS) entry which is preliminary data.</text>
</comment>
<dbReference type="Proteomes" id="UP000655225">
    <property type="component" value="Unassembled WGS sequence"/>
</dbReference>
<keyword evidence="1" id="KW-0732">Signal</keyword>
<organism evidence="2 3">
    <name type="scientific">Tetracentron sinense</name>
    <name type="common">Spur-leaf</name>
    <dbReference type="NCBI Taxonomy" id="13715"/>
    <lineage>
        <taxon>Eukaryota</taxon>
        <taxon>Viridiplantae</taxon>
        <taxon>Streptophyta</taxon>
        <taxon>Embryophyta</taxon>
        <taxon>Tracheophyta</taxon>
        <taxon>Spermatophyta</taxon>
        <taxon>Magnoliopsida</taxon>
        <taxon>Trochodendrales</taxon>
        <taxon>Trochodendraceae</taxon>
        <taxon>Tetracentron</taxon>
    </lineage>
</organism>